<organism evidence="1 2">
    <name type="scientific">Virgibacillus byunsanensis</name>
    <dbReference type="NCBI Taxonomy" id="570945"/>
    <lineage>
        <taxon>Bacteria</taxon>
        <taxon>Bacillati</taxon>
        <taxon>Bacillota</taxon>
        <taxon>Bacilli</taxon>
        <taxon>Bacillales</taxon>
        <taxon>Bacillaceae</taxon>
        <taxon>Virgibacillus</taxon>
    </lineage>
</organism>
<protein>
    <submittedName>
        <fullName evidence="1">Uncharacterized protein</fullName>
    </submittedName>
</protein>
<gene>
    <name evidence="1" type="ORF">ACFQ3N_06620</name>
</gene>
<dbReference type="EMBL" id="JBHTKJ010000012">
    <property type="protein sequence ID" value="MFD1038082.1"/>
    <property type="molecule type" value="Genomic_DNA"/>
</dbReference>
<sequence length="56" mass="6214">MGESEVYFRSGRLTVTSSYVAVYINYEDEKATMLAKIALEEAFLVLYVGARSGLNS</sequence>
<accession>A0ABW3LJ54</accession>
<dbReference type="Proteomes" id="UP001597040">
    <property type="component" value="Unassembled WGS sequence"/>
</dbReference>
<dbReference type="RefSeq" id="WP_390360715.1">
    <property type="nucleotide sequence ID" value="NZ_JBHTKJ010000012.1"/>
</dbReference>
<proteinExistence type="predicted"/>
<comment type="caution">
    <text evidence="1">The sequence shown here is derived from an EMBL/GenBank/DDBJ whole genome shotgun (WGS) entry which is preliminary data.</text>
</comment>
<evidence type="ECO:0000313" key="2">
    <source>
        <dbReference type="Proteomes" id="UP001597040"/>
    </source>
</evidence>
<keyword evidence="2" id="KW-1185">Reference proteome</keyword>
<evidence type="ECO:0000313" key="1">
    <source>
        <dbReference type="EMBL" id="MFD1038082.1"/>
    </source>
</evidence>
<name>A0ABW3LJ54_9BACI</name>
<reference evidence="2" key="1">
    <citation type="journal article" date="2019" name="Int. J. Syst. Evol. Microbiol.">
        <title>The Global Catalogue of Microorganisms (GCM) 10K type strain sequencing project: providing services to taxonomists for standard genome sequencing and annotation.</title>
        <authorList>
            <consortium name="The Broad Institute Genomics Platform"/>
            <consortium name="The Broad Institute Genome Sequencing Center for Infectious Disease"/>
            <person name="Wu L."/>
            <person name="Ma J."/>
        </authorList>
    </citation>
    <scope>NUCLEOTIDE SEQUENCE [LARGE SCALE GENOMIC DNA]</scope>
    <source>
        <strain evidence="2">CCUG 56754</strain>
    </source>
</reference>